<dbReference type="EMBL" id="CP060394">
    <property type="protein sequence ID" value="QNI34022.1"/>
    <property type="molecule type" value="Genomic_DNA"/>
</dbReference>
<gene>
    <name evidence="1" type="ORF">H7849_09020</name>
</gene>
<name>A0A7G8BNA2_9BACT</name>
<evidence type="ECO:0000313" key="2">
    <source>
        <dbReference type="Proteomes" id="UP000515312"/>
    </source>
</evidence>
<dbReference type="RefSeq" id="WP_186745844.1">
    <property type="nucleotide sequence ID" value="NZ_CP060394.1"/>
</dbReference>
<accession>A0A7G8BNA2</accession>
<reference evidence="1 2" key="1">
    <citation type="submission" date="2020-08" db="EMBL/GenBank/DDBJ databases">
        <title>Edaphobacter telluris sp. nov. and Acidobacterium dinghuensis sp. nov., two acidobacteria isolated from forest soil.</title>
        <authorList>
            <person name="Fu J."/>
            <person name="Qiu L."/>
        </authorList>
    </citation>
    <scope>NUCLEOTIDE SEQUENCE [LARGE SCALE GENOMIC DNA]</scope>
    <source>
        <strain evidence="1">4Y35</strain>
    </source>
</reference>
<proteinExistence type="predicted"/>
<dbReference type="Proteomes" id="UP000515312">
    <property type="component" value="Chromosome"/>
</dbReference>
<dbReference type="KEGG" id="adin:H7849_09020"/>
<sequence length="81" mass="8957">MPVNLVEKPGSSVHFSLQEMQISSIRFFIAASVPEDCISSRAVQIWGDFLGDFSSRMSSGVSERLKTVQDVLMGSNDTLWC</sequence>
<organism evidence="1 2">
    <name type="scientific">Alloacidobacterium dinghuense</name>
    <dbReference type="NCBI Taxonomy" id="2763107"/>
    <lineage>
        <taxon>Bacteria</taxon>
        <taxon>Pseudomonadati</taxon>
        <taxon>Acidobacteriota</taxon>
        <taxon>Terriglobia</taxon>
        <taxon>Terriglobales</taxon>
        <taxon>Acidobacteriaceae</taxon>
        <taxon>Alloacidobacterium</taxon>
    </lineage>
</organism>
<dbReference type="AlphaFoldDB" id="A0A7G8BNA2"/>
<protein>
    <submittedName>
        <fullName evidence="1">Uncharacterized protein</fullName>
    </submittedName>
</protein>
<keyword evidence="2" id="KW-1185">Reference proteome</keyword>
<evidence type="ECO:0000313" key="1">
    <source>
        <dbReference type="EMBL" id="QNI34022.1"/>
    </source>
</evidence>